<comment type="caution">
    <text evidence="4">The sequence shown here is derived from an EMBL/GenBank/DDBJ whole genome shotgun (WGS) entry which is preliminary data.</text>
</comment>
<dbReference type="RefSeq" id="WP_184982435.1">
    <property type="nucleotide sequence ID" value="NZ_JACHIU010000001.1"/>
</dbReference>
<dbReference type="CDD" id="cd08545">
    <property type="entry name" value="YcnI_like"/>
    <property type="match status" value="1"/>
</dbReference>
<dbReference type="Pfam" id="PF07987">
    <property type="entry name" value="DUF1775"/>
    <property type="match status" value="1"/>
</dbReference>
<feature type="domain" description="YncI copper-binding" evidence="3">
    <location>
        <begin position="31"/>
        <end position="176"/>
    </location>
</feature>
<dbReference type="InterPro" id="IPR012533">
    <property type="entry name" value="YcnI-copper_dom"/>
</dbReference>
<organism evidence="4 5">
    <name type="scientific">Sphaerisporangium rubeum</name>
    <dbReference type="NCBI Taxonomy" id="321317"/>
    <lineage>
        <taxon>Bacteria</taxon>
        <taxon>Bacillati</taxon>
        <taxon>Actinomycetota</taxon>
        <taxon>Actinomycetes</taxon>
        <taxon>Streptosporangiales</taxon>
        <taxon>Streptosporangiaceae</taxon>
        <taxon>Sphaerisporangium</taxon>
    </lineage>
</organism>
<name>A0A7X0IF87_9ACTN</name>
<evidence type="ECO:0000313" key="4">
    <source>
        <dbReference type="EMBL" id="MBB6474150.1"/>
    </source>
</evidence>
<evidence type="ECO:0000256" key="2">
    <source>
        <dbReference type="SAM" id="Phobius"/>
    </source>
</evidence>
<feature type="compositionally biased region" description="Low complexity" evidence="1">
    <location>
        <begin position="189"/>
        <end position="215"/>
    </location>
</feature>
<evidence type="ECO:0000259" key="3">
    <source>
        <dbReference type="Pfam" id="PF07987"/>
    </source>
</evidence>
<dbReference type="AlphaFoldDB" id="A0A7X0IF87"/>
<keyword evidence="2" id="KW-0812">Transmembrane</keyword>
<gene>
    <name evidence="4" type="ORF">BJ992_003581</name>
</gene>
<protein>
    <submittedName>
        <fullName evidence="4">Uncharacterized protein YcnI</fullName>
    </submittedName>
</protein>
<dbReference type="Gene3D" id="2.60.40.2230">
    <property type="entry name" value="Uncharacterised protein YcnI-like PF07987, DUF1775"/>
    <property type="match status" value="1"/>
</dbReference>
<reference evidence="4 5" key="1">
    <citation type="submission" date="2020-08" db="EMBL/GenBank/DDBJ databases">
        <title>Sequencing the genomes of 1000 actinobacteria strains.</title>
        <authorList>
            <person name="Klenk H.-P."/>
        </authorList>
    </citation>
    <scope>NUCLEOTIDE SEQUENCE [LARGE SCALE GENOMIC DNA]</scope>
    <source>
        <strain evidence="4 5">DSM 44936</strain>
    </source>
</reference>
<keyword evidence="5" id="KW-1185">Reference proteome</keyword>
<keyword evidence="2" id="KW-1133">Transmembrane helix</keyword>
<proteinExistence type="predicted"/>
<dbReference type="EMBL" id="JACHIU010000001">
    <property type="protein sequence ID" value="MBB6474150.1"/>
    <property type="molecule type" value="Genomic_DNA"/>
</dbReference>
<evidence type="ECO:0000256" key="1">
    <source>
        <dbReference type="SAM" id="MobiDB-lite"/>
    </source>
</evidence>
<keyword evidence="2" id="KW-0472">Membrane</keyword>
<accession>A0A7X0IF87</accession>
<dbReference type="InterPro" id="IPR038507">
    <property type="entry name" value="YcnI-like_sf"/>
</dbReference>
<sequence length="254" mass="26052">MSLRSAARRVAAVAAGTLALTVGLALPALAHVTIQPGSVQKGSFSKVAFRVPNERDDASTTKLVVEFPVDHPLPFVSVRPLPGWKVEVTEGKLPKPVTTKYGEVAKAVTKITWSGGKIDPHQFQEFEVSLGGIPEDTDQLLFPTTQTYSSGEVVKWADEPKSDGSEAEHPVPTLKLVAATGEDEHGGAAHDSASPSAAAAASDGPTLHAEPAAHSAAASDGTARLLGGIGLAVGVIGLVVAALALRRGRGTPAA</sequence>
<feature type="region of interest" description="Disordered" evidence="1">
    <location>
        <begin position="183"/>
        <end position="215"/>
    </location>
</feature>
<evidence type="ECO:0000313" key="5">
    <source>
        <dbReference type="Proteomes" id="UP000555564"/>
    </source>
</evidence>
<feature type="transmembrane region" description="Helical" evidence="2">
    <location>
        <begin position="225"/>
        <end position="245"/>
    </location>
</feature>
<dbReference type="Proteomes" id="UP000555564">
    <property type="component" value="Unassembled WGS sequence"/>
</dbReference>